<gene>
    <name evidence="2" type="ORF">DCAR_0206927</name>
</gene>
<keyword evidence="1" id="KW-1133">Transmembrane helix</keyword>
<reference evidence="2" key="1">
    <citation type="journal article" date="2016" name="Nat. Genet.">
        <title>A high-quality carrot genome assembly provides new insights into carotenoid accumulation and asterid genome evolution.</title>
        <authorList>
            <person name="Iorizzo M."/>
            <person name="Ellison S."/>
            <person name="Senalik D."/>
            <person name="Zeng P."/>
            <person name="Satapoomin P."/>
            <person name="Huang J."/>
            <person name="Bowman M."/>
            <person name="Iovene M."/>
            <person name="Sanseverino W."/>
            <person name="Cavagnaro P."/>
            <person name="Yildiz M."/>
            <person name="Macko-Podgorni A."/>
            <person name="Moranska E."/>
            <person name="Grzebelus E."/>
            <person name="Grzebelus D."/>
            <person name="Ashrafi H."/>
            <person name="Zheng Z."/>
            <person name="Cheng S."/>
            <person name="Spooner D."/>
            <person name="Van Deynze A."/>
            <person name="Simon P."/>
        </authorList>
    </citation>
    <scope>NUCLEOTIDE SEQUENCE</scope>
    <source>
        <tissue evidence="2">Leaf</tissue>
    </source>
</reference>
<dbReference type="InterPro" id="IPR003020">
    <property type="entry name" value="HCO3_transpt_euk"/>
</dbReference>
<dbReference type="EMBL" id="CP093344">
    <property type="protein sequence ID" value="WOG87696.1"/>
    <property type="molecule type" value="Genomic_DNA"/>
</dbReference>
<dbReference type="GO" id="GO:0005886">
    <property type="term" value="C:plasma membrane"/>
    <property type="evidence" value="ECO:0007669"/>
    <property type="project" value="TreeGrafter"/>
</dbReference>
<accession>A0AAF0WE56</accession>
<organism evidence="2 3">
    <name type="scientific">Daucus carota subsp. sativus</name>
    <name type="common">Carrot</name>
    <dbReference type="NCBI Taxonomy" id="79200"/>
    <lineage>
        <taxon>Eukaryota</taxon>
        <taxon>Viridiplantae</taxon>
        <taxon>Streptophyta</taxon>
        <taxon>Embryophyta</taxon>
        <taxon>Tracheophyta</taxon>
        <taxon>Spermatophyta</taxon>
        <taxon>Magnoliopsida</taxon>
        <taxon>eudicotyledons</taxon>
        <taxon>Gunneridae</taxon>
        <taxon>Pentapetalae</taxon>
        <taxon>asterids</taxon>
        <taxon>campanulids</taxon>
        <taxon>Apiales</taxon>
        <taxon>Apiaceae</taxon>
        <taxon>Apioideae</taxon>
        <taxon>Scandiceae</taxon>
        <taxon>Daucinae</taxon>
        <taxon>Daucus</taxon>
        <taxon>Daucus sect. Daucus</taxon>
    </lineage>
</organism>
<reference evidence="2" key="2">
    <citation type="submission" date="2022-03" db="EMBL/GenBank/DDBJ databases">
        <title>Draft title - Genomic analysis of global carrot germplasm unveils the trajectory of domestication and the origin of high carotenoid orange carrot.</title>
        <authorList>
            <person name="Iorizzo M."/>
            <person name="Ellison S."/>
            <person name="Senalik D."/>
            <person name="Macko-Podgorni A."/>
            <person name="Grzebelus D."/>
            <person name="Bostan H."/>
            <person name="Rolling W."/>
            <person name="Curaba J."/>
            <person name="Simon P."/>
        </authorList>
    </citation>
    <scope>NUCLEOTIDE SEQUENCE</scope>
    <source>
        <tissue evidence="2">Leaf</tissue>
    </source>
</reference>
<dbReference type="PANTHER" id="PTHR11453">
    <property type="entry name" value="ANION EXCHANGE PROTEIN"/>
    <property type="match status" value="1"/>
</dbReference>
<dbReference type="GO" id="GO:0050801">
    <property type="term" value="P:monoatomic ion homeostasis"/>
    <property type="evidence" value="ECO:0007669"/>
    <property type="project" value="TreeGrafter"/>
</dbReference>
<keyword evidence="3" id="KW-1185">Reference proteome</keyword>
<dbReference type="GO" id="GO:0005452">
    <property type="term" value="F:solute:inorganic anion antiporter activity"/>
    <property type="evidence" value="ECO:0007669"/>
    <property type="project" value="InterPro"/>
</dbReference>
<feature type="transmembrane region" description="Helical" evidence="1">
    <location>
        <begin position="37"/>
        <end position="55"/>
    </location>
</feature>
<evidence type="ECO:0000313" key="2">
    <source>
        <dbReference type="EMBL" id="WOG87696.1"/>
    </source>
</evidence>
<name>A0AAF0WE56_DAUCS</name>
<keyword evidence="1" id="KW-0472">Membrane</keyword>
<evidence type="ECO:0000256" key="1">
    <source>
        <dbReference type="SAM" id="Phobius"/>
    </source>
</evidence>
<dbReference type="Proteomes" id="UP000077755">
    <property type="component" value="Chromosome 2"/>
</dbReference>
<dbReference type="AlphaFoldDB" id="A0AAF0WE56"/>
<keyword evidence="1" id="KW-0812">Transmembrane</keyword>
<sequence length="197" mass="22156">MLSIIFAKFVMYGLINEFKNLKGEDPSEEKYQFQSNYVNGLLAIIFVLGVLYSSLETRRMRSSQFGPGKWTAFTDLVPGKALAGVPRRLRIPLPRNSGLFNCGTSNPEYGNNSYIVQLCCNHPSSNDSNNDHNVASQMAQQKEFNLKNQSDSHYDVLLHGIFYYQDLVGVFLSNIKALLSKRPRSSLHVRGLDGKLS</sequence>
<evidence type="ECO:0000313" key="3">
    <source>
        <dbReference type="Proteomes" id="UP000077755"/>
    </source>
</evidence>
<dbReference type="GO" id="GO:0006820">
    <property type="term" value="P:monoatomic anion transport"/>
    <property type="evidence" value="ECO:0007669"/>
    <property type="project" value="InterPro"/>
</dbReference>
<proteinExistence type="predicted"/>
<dbReference type="PANTHER" id="PTHR11453:SF40">
    <property type="entry name" value="BORON TRANSPORTER 4-RELATED"/>
    <property type="match status" value="1"/>
</dbReference>
<protein>
    <submittedName>
        <fullName evidence="2">Uncharacterized protein</fullName>
    </submittedName>
</protein>